<dbReference type="InterPro" id="IPR002319">
    <property type="entry name" value="Phenylalanyl-tRNA_Synthase"/>
</dbReference>
<dbReference type="GO" id="GO:0046872">
    <property type="term" value="F:metal ion binding"/>
    <property type="evidence" value="ECO:0007669"/>
    <property type="project" value="UniProtKB-KW"/>
</dbReference>
<dbReference type="SUPFAM" id="SSF55681">
    <property type="entry name" value="Class II aaRS and biotin synthetases"/>
    <property type="match status" value="1"/>
</dbReference>
<keyword evidence="19" id="KW-1185">Reference proteome</keyword>
<evidence type="ECO:0000256" key="7">
    <source>
        <dbReference type="ARBA" id="ARBA00022490"/>
    </source>
</evidence>
<dbReference type="InterPro" id="IPR045864">
    <property type="entry name" value="aa-tRNA-synth_II/BPL/LPL"/>
</dbReference>
<gene>
    <name evidence="18" type="ORF">FFLO_00833</name>
</gene>
<dbReference type="Pfam" id="PF01409">
    <property type="entry name" value="tRNA-synt_2d"/>
    <property type="match status" value="1"/>
</dbReference>
<evidence type="ECO:0000256" key="16">
    <source>
        <dbReference type="ARBA" id="ARBA00049255"/>
    </source>
</evidence>
<protein>
    <recommendedName>
        <fullName evidence="6">Phenylalanine--tRNA ligase alpha subunit</fullName>
        <ecNumber evidence="5">6.1.1.20</ecNumber>
    </recommendedName>
    <alternativeName>
        <fullName evidence="15">Phenylalanyl-tRNA synthetase alpha subunit</fullName>
    </alternativeName>
</protein>
<dbReference type="InterPro" id="IPR006195">
    <property type="entry name" value="aa-tRNA-synth_II"/>
</dbReference>
<keyword evidence="10" id="KW-0547">Nucleotide-binding</keyword>
<evidence type="ECO:0000256" key="4">
    <source>
        <dbReference type="ARBA" id="ARBA00011209"/>
    </source>
</evidence>
<evidence type="ECO:0000256" key="14">
    <source>
        <dbReference type="ARBA" id="ARBA00023146"/>
    </source>
</evidence>
<dbReference type="PANTHER" id="PTHR11538">
    <property type="entry name" value="PHENYLALANYL-TRNA SYNTHETASE"/>
    <property type="match status" value="1"/>
</dbReference>
<comment type="subcellular location">
    <subcellularLocation>
        <location evidence="2">Cytoplasm</location>
    </subcellularLocation>
</comment>
<evidence type="ECO:0000256" key="12">
    <source>
        <dbReference type="ARBA" id="ARBA00022842"/>
    </source>
</evidence>
<evidence type="ECO:0000256" key="3">
    <source>
        <dbReference type="ARBA" id="ARBA00006703"/>
    </source>
</evidence>
<dbReference type="EC" id="6.1.1.20" evidence="5"/>
<reference evidence="18" key="1">
    <citation type="submission" date="2020-04" db="EMBL/GenBank/DDBJ databases">
        <title>Analysis of mating type loci in Filobasidium floriforme.</title>
        <authorList>
            <person name="Nowrousian M."/>
        </authorList>
    </citation>
    <scope>NUCLEOTIDE SEQUENCE</scope>
    <source>
        <strain evidence="18">CBS 6242</strain>
    </source>
</reference>
<dbReference type="GO" id="GO:0005524">
    <property type="term" value="F:ATP binding"/>
    <property type="evidence" value="ECO:0007669"/>
    <property type="project" value="UniProtKB-KW"/>
</dbReference>
<evidence type="ECO:0000259" key="17">
    <source>
        <dbReference type="PROSITE" id="PS50862"/>
    </source>
</evidence>
<dbReference type="CDD" id="cd00496">
    <property type="entry name" value="PheRS_alpha_core"/>
    <property type="match status" value="1"/>
</dbReference>
<dbReference type="GO" id="GO:0000049">
    <property type="term" value="F:tRNA binding"/>
    <property type="evidence" value="ECO:0007669"/>
    <property type="project" value="InterPro"/>
</dbReference>
<comment type="caution">
    <text evidence="18">The sequence shown here is derived from an EMBL/GenBank/DDBJ whole genome shotgun (WGS) entry which is preliminary data.</text>
</comment>
<evidence type="ECO:0000256" key="5">
    <source>
        <dbReference type="ARBA" id="ARBA00012814"/>
    </source>
</evidence>
<dbReference type="Gene3D" id="3.30.930.10">
    <property type="entry name" value="Bira Bifunctional Protein, Domain 2"/>
    <property type="match status" value="1"/>
</dbReference>
<evidence type="ECO:0000256" key="1">
    <source>
        <dbReference type="ARBA" id="ARBA00001946"/>
    </source>
</evidence>
<evidence type="ECO:0000256" key="8">
    <source>
        <dbReference type="ARBA" id="ARBA00022598"/>
    </source>
</evidence>
<dbReference type="PROSITE" id="PS50862">
    <property type="entry name" value="AA_TRNA_LIGASE_II"/>
    <property type="match status" value="1"/>
</dbReference>
<name>A0A8K0JS77_9TREE</name>
<evidence type="ECO:0000313" key="18">
    <source>
        <dbReference type="EMBL" id="KAG7571160.1"/>
    </source>
</evidence>
<evidence type="ECO:0000256" key="11">
    <source>
        <dbReference type="ARBA" id="ARBA00022840"/>
    </source>
</evidence>
<dbReference type="FunFam" id="1.10.10.2330:FF:000002">
    <property type="entry name" value="Phenylalanyl-tRNA synthetase alpha chain"/>
    <property type="match status" value="1"/>
</dbReference>
<accession>A0A8K0JS77</accession>
<dbReference type="Pfam" id="PF18553">
    <property type="entry name" value="PheRS_DBD3"/>
    <property type="match status" value="1"/>
</dbReference>
<sequence>MSAGFNSEQVQSLVLHTLDSLPSSSTLDSRELVLKLEDGSEVKFNEGDNQVLLKGVLDSLLSREMVQFQIINTSTSVLTAEGVEIATNGSHEARVWAALPLKGQGEPMTVPDLQKALGPDTTKIGQGKAFKNKWISKEGAGFVKAVESIDDVARSQLEVIRQTETHPEGEKLLAELRKRKLITARKHTRYDITRGSNFATTVQKLETDLTTEMLTSGAWKQAQFKKYNMAALGDPTDGGALHPLLKVREEFRQIFFDMGFTEMPTNKFVESAFWNFDAMFVPQQHPAREMQDTFYVKDPVGAGEPPADYYERVRKVHETGGYGSIGYRAPFSDEESRKLLLRTHTTAVSTDMLYRIANQEGGFKPCKLFSIDRVFRNEATDATHLAEFHQVEGVVADYDINLGHLIAMMETFFKKTGNNKLRFKPAYNPYTEPSMEIFSYHEGLKRWIEVGNSGMFRPEMLEPMGLPKGVRVLGWGMSLERPTMIKYGINDIRTLVGHKVDVAQVRTAAAIRFDKGDA</sequence>
<dbReference type="GO" id="GO:0005829">
    <property type="term" value="C:cytosol"/>
    <property type="evidence" value="ECO:0007669"/>
    <property type="project" value="TreeGrafter"/>
</dbReference>
<keyword evidence="7" id="KW-0963">Cytoplasm</keyword>
<dbReference type="NCBIfam" id="TIGR00468">
    <property type="entry name" value="pheS"/>
    <property type="match status" value="1"/>
</dbReference>
<evidence type="ECO:0000256" key="9">
    <source>
        <dbReference type="ARBA" id="ARBA00022723"/>
    </source>
</evidence>
<comment type="similarity">
    <text evidence="3">Belongs to the class-II aminoacyl-tRNA synthetase family. Phe-tRNA synthetase alpha subunit type 2 subfamily.</text>
</comment>
<evidence type="ECO:0000256" key="13">
    <source>
        <dbReference type="ARBA" id="ARBA00022917"/>
    </source>
</evidence>
<dbReference type="AlphaFoldDB" id="A0A8K0JS77"/>
<dbReference type="EMBL" id="JABELV010000010">
    <property type="protein sequence ID" value="KAG7571160.1"/>
    <property type="molecule type" value="Genomic_DNA"/>
</dbReference>
<keyword evidence="8" id="KW-0436">Ligase</keyword>
<keyword evidence="13" id="KW-0648">Protein biosynthesis</keyword>
<dbReference type="InterPro" id="IPR040725">
    <property type="entry name" value="PheRS_DBD3"/>
</dbReference>
<dbReference type="Gene3D" id="1.10.10.2320">
    <property type="match status" value="1"/>
</dbReference>
<dbReference type="Gene3D" id="1.10.10.2330">
    <property type="match status" value="1"/>
</dbReference>
<dbReference type="InterPro" id="IPR004529">
    <property type="entry name" value="Phe-tRNA-synth_IIc_asu"/>
</dbReference>
<dbReference type="NCBIfam" id="NF003210">
    <property type="entry name" value="PRK04172.1"/>
    <property type="match status" value="1"/>
</dbReference>
<dbReference type="Proteomes" id="UP000812966">
    <property type="component" value="Unassembled WGS sequence"/>
</dbReference>
<evidence type="ECO:0000256" key="10">
    <source>
        <dbReference type="ARBA" id="ARBA00022741"/>
    </source>
</evidence>
<dbReference type="GO" id="GO:0009328">
    <property type="term" value="C:phenylalanine-tRNA ligase complex"/>
    <property type="evidence" value="ECO:0007669"/>
    <property type="project" value="TreeGrafter"/>
</dbReference>
<feature type="domain" description="Aminoacyl-transfer RNA synthetases class-II family profile" evidence="17">
    <location>
        <begin position="246"/>
        <end position="485"/>
    </location>
</feature>
<dbReference type="FunFam" id="3.30.930.10:FF:000028">
    <property type="entry name" value="Phenylalanyl-tRNA synthetase alpha chain"/>
    <property type="match status" value="1"/>
</dbReference>
<evidence type="ECO:0000313" key="19">
    <source>
        <dbReference type="Proteomes" id="UP000812966"/>
    </source>
</evidence>
<proteinExistence type="inferred from homology"/>
<dbReference type="OrthoDB" id="238316at2759"/>
<evidence type="ECO:0000256" key="6">
    <source>
        <dbReference type="ARBA" id="ARBA00015409"/>
    </source>
</evidence>
<keyword evidence="9" id="KW-0479">Metal-binding</keyword>
<keyword evidence="11" id="KW-0067">ATP-binding</keyword>
<keyword evidence="12" id="KW-0460">Magnesium</keyword>
<dbReference type="GO" id="GO:0004826">
    <property type="term" value="F:phenylalanine-tRNA ligase activity"/>
    <property type="evidence" value="ECO:0007669"/>
    <property type="project" value="UniProtKB-EC"/>
</dbReference>
<evidence type="ECO:0000256" key="15">
    <source>
        <dbReference type="ARBA" id="ARBA00030612"/>
    </source>
</evidence>
<comment type="cofactor">
    <cofactor evidence="1">
        <name>Mg(2+)</name>
        <dbReference type="ChEBI" id="CHEBI:18420"/>
    </cofactor>
</comment>
<comment type="subunit">
    <text evidence="4">Tetramer of two alpha and two beta subunits.</text>
</comment>
<comment type="catalytic activity">
    <reaction evidence="16">
        <text>tRNA(Phe) + L-phenylalanine + ATP = L-phenylalanyl-tRNA(Phe) + AMP + diphosphate + H(+)</text>
        <dbReference type="Rhea" id="RHEA:19413"/>
        <dbReference type="Rhea" id="RHEA-COMP:9668"/>
        <dbReference type="Rhea" id="RHEA-COMP:9699"/>
        <dbReference type="ChEBI" id="CHEBI:15378"/>
        <dbReference type="ChEBI" id="CHEBI:30616"/>
        <dbReference type="ChEBI" id="CHEBI:33019"/>
        <dbReference type="ChEBI" id="CHEBI:58095"/>
        <dbReference type="ChEBI" id="CHEBI:78442"/>
        <dbReference type="ChEBI" id="CHEBI:78531"/>
        <dbReference type="ChEBI" id="CHEBI:456215"/>
        <dbReference type="EC" id="6.1.1.20"/>
    </reaction>
</comment>
<organism evidence="18 19">
    <name type="scientific">Filobasidium floriforme</name>
    <dbReference type="NCBI Taxonomy" id="5210"/>
    <lineage>
        <taxon>Eukaryota</taxon>
        <taxon>Fungi</taxon>
        <taxon>Dikarya</taxon>
        <taxon>Basidiomycota</taxon>
        <taxon>Agaricomycotina</taxon>
        <taxon>Tremellomycetes</taxon>
        <taxon>Filobasidiales</taxon>
        <taxon>Filobasidiaceae</taxon>
        <taxon>Filobasidium</taxon>
    </lineage>
</organism>
<dbReference type="GO" id="GO:0006432">
    <property type="term" value="P:phenylalanyl-tRNA aminoacylation"/>
    <property type="evidence" value="ECO:0007669"/>
    <property type="project" value="InterPro"/>
</dbReference>
<dbReference type="PANTHER" id="PTHR11538:SF40">
    <property type="entry name" value="PHENYLALANINE--TRNA LIGASE ALPHA SUBUNIT"/>
    <property type="match status" value="1"/>
</dbReference>
<dbReference type="Gene3D" id="3.30.1370.240">
    <property type="match status" value="1"/>
</dbReference>
<evidence type="ECO:0000256" key="2">
    <source>
        <dbReference type="ARBA" id="ARBA00004496"/>
    </source>
</evidence>
<keyword evidence="14" id="KW-0030">Aminoacyl-tRNA synthetase</keyword>